<dbReference type="Proteomes" id="UP000430079">
    <property type="component" value="Unassembled WGS sequence"/>
</dbReference>
<feature type="compositionally biased region" description="Basic and acidic residues" evidence="1">
    <location>
        <begin position="805"/>
        <end position="816"/>
    </location>
</feature>
<feature type="transmembrane region" description="Helical" evidence="2">
    <location>
        <begin position="380"/>
        <end position="399"/>
    </location>
</feature>
<evidence type="ECO:0000256" key="1">
    <source>
        <dbReference type="SAM" id="MobiDB-lite"/>
    </source>
</evidence>
<feature type="transmembrane region" description="Helical" evidence="2">
    <location>
        <begin position="237"/>
        <end position="259"/>
    </location>
</feature>
<feature type="transmembrane region" description="Helical" evidence="2">
    <location>
        <begin position="148"/>
        <end position="181"/>
    </location>
</feature>
<feature type="transmembrane region" description="Helical" evidence="2">
    <location>
        <begin position="1382"/>
        <end position="1402"/>
    </location>
</feature>
<feature type="transmembrane region" description="Helical" evidence="2">
    <location>
        <begin position="37"/>
        <end position="54"/>
    </location>
</feature>
<feature type="transmembrane region" description="Helical" evidence="2">
    <location>
        <begin position="119"/>
        <end position="136"/>
    </location>
</feature>
<dbReference type="Pfam" id="PF24607">
    <property type="entry name" value="CBM_AftD"/>
    <property type="match status" value="1"/>
</dbReference>
<feature type="region of interest" description="Disordered" evidence="1">
    <location>
        <begin position="1"/>
        <end position="28"/>
    </location>
</feature>
<sequence length="1566" mass="163413">MTQTLRPYPSPGSPDGGGRPTPAPAPPPGLPRRRRRLFAFWALVLAGFLAPSPGKMTFETKLGVTTDPWRFLADLGQLWHDRAGLGGIADQYVGYAFPTLPYYGLADLAHVPVWLAERLWMSLIVTAAFWGALRLAERLRVGTPPARLLAAACYALWPTFTLVIGSTSAAALPGALLPWVLLPLTDTQVSARIAATRSALLIPFMGGVNAASTLAALLPAGLYLLSCTGPRRPKLLAWWLPGVVLATAWWVVPLLLLGLHGENFMPYIEQADTTTATMSATELLRGAGNWVGYLHFGEPWLPAGWTLTAQPFAVLGSALAAALGLAGLARRDLPERRWLLLTVLAVALIALAGYGGALGGPLHGLWQDWLNGWLRPFRNIYKFTPGLALALTLGLAHLLAVATERRGTRRIPARRRLPLVTAFLVLPALALPFLTGTVLQPGAFTELPASWERAAAWLQKHSPHSRALVVPATAHGIYTWGSPIDEPLDVLATSPWAQRDFVPFGTPGARRTLDAVEQALLTGAQVPGLRDYLGRAGLHDVVVRNDLDPDQIGYVPPQTVKRTLQASGYRKVAAFGPLTTGGRIPAGAPLQVQGLYPRQRAVEIYRPRDTPEPGPVTTRAVADTAQLSGGPEALLQLSADPALRRRATVLTGDRHPGLGTPPLQLTADGLRRADTRFGLVNSNTSYTYTAGERNHPDSVQDPGRPPRQILPTTGPGHQTTAVLRGATSVTASSSGNWLFQLPQYDPVHAFDGDPDTAWAEGSAGNPVGQWVRIAFPRPVTLPSALSLTPLPGDGLRAAPTSVRVQTDRGTTEDTLRPDGTPQRVKAPAGRATWLKVTILGSQAPRAGLSGAGFREISVPGVQVTRLLQLPTDAERSGAPAEVVSLHRGSDPGGLSPVSAEAGLHRQFRTGPAAAYRVSGKALVVPGPELDRLLDRIAPEQRDRITATADSTAFGFGPSLSPRNLVDGDLTTAWIAGDRPTVHLRWPGRKKIDQIVLAAAGGLATRPEQILINSPYGAATAGVDENGQARFDPLTTDRLDITISKVKPLTLHNPVAGQALQLPVGLSEIHLPALDTYRTPRPAADARFSLGCGQGPMLAIDGVLHATEATGYVRDLTERRPVDVRLCAGPARDGRLDLPPGYHRVEAGDQGPLALTDMTLRRGGTGRTGAGGVGAGGEAGASGVRPEQETAGVGPVRESAAPVRKADAGDWSGDRRSVAVGAGRAVYLQMHENANDGWQATLHGRRLTPLRVDGWQQAFLVPAGAGGTVELSYTPAVAYDLGLAGGALGVVLLLVAALVRRTPRTPPPPAPLPPAPSWVLGVVTLTAVLALASGPYALVVPALALLAYFRPHLLVPLALAAMVSAGTVAALGAGEPHAAGEGAFSATAQALALLALAAAVVTVRGRASRGPVIVAEAGADASGPNADGSGAGGPSGGTPSGSSGPSGPSGPSAPYGPSGPTSPYGPSGQPGPDEPSGPSRPSGRVDPPGLLARPPLPRRVRDEGGGPVAVGRPIVARGRTPGAGPNWAERQGVRPVGPVRPAGSRPIPPADSGPAPPTDHSGEDTAR</sequence>
<dbReference type="Gene3D" id="2.60.120.260">
    <property type="entry name" value="Galactose-binding domain-like"/>
    <property type="match status" value="1"/>
</dbReference>
<feature type="compositionally biased region" description="Gly residues" evidence="1">
    <location>
        <begin position="1163"/>
        <end position="1179"/>
    </location>
</feature>
<evidence type="ECO:0000259" key="4">
    <source>
        <dbReference type="Pfam" id="PF24607"/>
    </source>
</evidence>
<dbReference type="InterPro" id="IPR056997">
    <property type="entry name" value="CBM_AftD"/>
</dbReference>
<dbReference type="EMBL" id="BLIO01000001">
    <property type="protein sequence ID" value="GFE17139.1"/>
    <property type="molecule type" value="Genomic_DNA"/>
</dbReference>
<keyword evidence="2" id="KW-0812">Transmembrane</keyword>
<feature type="transmembrane region" description="Helical" evidence="2">
    <location>
        <begin position="201"/>
        <end position="225"/>
    </location>
</feature>
<feature type="transmembrane region" description="Helical" evidence="2">
    <location>
        <begin position="1280"/>
        <end position="1298"/>
    </location>
</feature>
<protein>
    <submittedName>
        <fullName evidence="5">Coagulation factor 5/8 type</fullName>
    </submittedName>
</protein>
<feature type="region of interest" description="Disordered" evidence="1">
    <location>
        <begin position="877"/>
        <end position="898"/>
    </location>
</feature>
<feature type="region of interest" description="Disordered" evidence="1">
    <location>
        <begin position="688"/>
        <end position="718"/>
    </location>
</feature>
<feature type="compositionally biased region" description="Pro residues" evidence="1">
    <location>
        <begin position="1545"/>
        <end position="1556"/>
    </location>
</feature>
<evidence type="ECO:0000256" key="2">
    <source>
        <dbReference type="SAM" id="Phobius"/>
    </source>
</evidence>
<dbReference type="InterPro" id="IPR008979">
    <property type="entry name" value="Galactose-bd-like_sf"/>
</dbReference>
<feature type="compositionally biased region" description="Low complexity" evidence="1">
    <location>
        <begin position="1439"/>
        <end position="1470"/>
    </location>
</feature>
<evidence type="ECO:0000259" key="3">
    <source>
        <dbReference type="Pfam" id="PF11847"/>
    </source>
</evidence>
<feature type="transmembrane region" description="Helical" evidence="2">
    <location>
        <begin position="338"/>
        <end position="360"/>
    </location>
</feature>
<reference evidence="5 6" key="1">
    <citation type="submission" date="2019-12" db="EMBL/GenBank/DDBJ databases">
        <title>Whole genome shotgun sequence of Streptomyces hygroscopicus subsp. glebosus NBRC 13786.</title>
        <authorList>
            <person name="Ichikawa N."/>
            <person name="Kimura A."/>
            <person name="Kitahashi Y."/>
            <person name="Komaki H."/>
            <person name="Tamura T."/>
        </authorList>
    </citation>
    <scope>NUCLEOTIDE SEQUENCE [LARGE SCALE GENOMIC DNA]</scope>
    <source>
        <strain evidence="5 6">NBRC 13786</strain>
    </source>
</reference>
<feature type="region of interest" description="Disordered" evidence="1">
    <location>
        <begin position="1417"/>
        <end position="1566"/>
    </location>
</feature>
<name>A0A640T0B2_9ACTN</name>
<feature type="region of interest" description="Disordered" evidence="1">
    <location>
        <begin position="801"/>
        <end position="827"/>
    </location>
</feature>
<evidence type="ECO:0000313" key="5">
    <source>
        <dbReference type="EMBL" id="GFE17139.1"/>
    </source>
</evidence>
<proteinExistence type="predicted"/>
<dbReference type="RefSeq" id="WP_190141967.1">
    <property type="nucleotide sequence ID" value="NZ_BLIO01000001.1"/>
</dbReference>
<feature type="transmembrane region" description="Helical" evidence="2">
    <location>
        <begin position="419"/>
        <end position="439"/>
    </location>
</feature>
<feature type="transmembrane region" description="Helical" evidence="2">
    <location>
        <begin position="1352"/>
        <end position="1370"/>
    </location>
</feature>
<keyword evidence="6" id="KW-1185">Reference proteome</keyword>
<dbReference type="SUPFAM" id="SSF49785">
    <property type="entry name" value="Galactose-binding domain-like"/>
    <property type="match status" value="1"/>
</dbReference>
<comment type="caution">
    <text evidence="5">The sequence shown here is derived from an EMBL/GenBank/DDBJ whole genome shotgun (WGS) entry which is preliminary data.</text>
</comment>
<feature type="region of interest" description="Disordered" evidence="1">
    <location>
        <begin position="1163"/>
        <end position="1211"/>
    </location>
</feature>
<organism evidence="5 6">
    <name type="scientific">Streptomyces glebosus</name>
    <dbReference type="NCBI Taxonomy" id="249580"/>
    <lineage>
        <taxon>Bacteria</taxon>
        <taxon>Bacillati</taxon>
        <taxon>Actinomycetota</taxon>
        <taxon>Actinomycetes</taxon>
        <taxon>Kitasatosporales</taxon>
        <taxon>Streptomycetaceae</taxon>
        <taxon>Streptomyces</taxon>
    </lineage>
</organism>
<accession>A0A640T0B2</accession>
<feature type="compositionally biased region" description="Gly residues" evidence="1">
    <location>
        <begin position="1428"/>
        <end position="1438"/>
    </location>
</feature>
<feature type="transmembrane region" description="Helical" evidence="2">
    <location>
        <begin position="1318"/>
        <end position="1345"/>
    </location>
</feature>
<feature type="transmembrane region" description="Helical" evidence="2">
    <location>
        <begin position="303"/>
        <end position="326"/>
    </location>
</feature>
<dbReference type="GO" id="GO:0016740">
    <property type="term" value="F:transferase activity"/>
    <property type="evidence" value="ECO:0007669"/>
    <property type="project" value="InterPro"/>
</dbReference>
<evidence type="ECO:0000313" key="6">
    <source>
        <dbReference type="Proteomes" id="UP000430079"/>
    </source>
</evidence>
<gene>
    <name evidence="5" type="ORF">Sgleb_51860</name>
</gene>
<dbReference type="Pfam" id="PF11847">
    <property type="entry name" value="GT-C_AftD"/>
    <property type="match status" value="1"/>
</dbReference>
<keyword evidence="2" id="KW-1133">Transmembrane helix</keyword>
<feature type="compositionally biased region" description="Low complexity" evidence="1">
    <location>
        <begin position="1417"/>
        <end position="1427"/>
    </location>
</feature>
<dbReference type="InterPro" id="IPR021798">
    <property type="entry name" value="AftD_N"/>
</dbReference>
<feature type="domain" description="Arabinofuranosyltransferase D third carbohydrate binding module" evidence="4">
    <location>
        <begin position="943"/>
        <end position="1070"/>
    </location>
</feature>
<keyword evidence="2" id="KW-0472">Membrane</keyword>
<feature type="domain" description="Alpha-(1-&gt;3)-arabinofuranosyltransferase N-terminal GT-C" evidence="3">
    <location>
        <begin position="46"/>
        <end position="697"/>
    </location>
</feature>